<dbReference type="EMBL" id="JAWXYG010000007">
    <property type="protein sequence ID" value="KAK4267184.1"/>
    <property type="molecule type" value="Genomic_DNA"/>
</dbReference>
<gene>
    <name evidence="2" type="ORF">QN277_024000</name>
</gene>
<evidence type="ECO:0000256" key="1">
    <source>
        <dbReference type="SAM" id="MobiDB-lite"/>
    </source>
</evidence>
<evidence type="ECO:0000313" key="2">
    <source>
        <dbReference type="EMBL" id="KAK4267184.1"/>
    </source>
</evidence>
<protein>
    <submittedName>
        <fullName evidence="2">Uncharacterized protein</fullName>
    </submittedName>
</protein>
<dbReference type="Proteomes" id="UP001293593">
    <property type="component" value="Unassembled WGS sequence"/>
</dbReference>
<evidence type="ECO:0000313" key="3">
    <source>
        <dbReference type="Proteomes" id="UP001293593"/>
    </source>
</evidence>
<name>A0AAE1K6W6_9FABA</name>
<keyword evidence="3" id="KW-1185">Reference proteome</keyword>
<comment type="caution">
    <text evidence="2">The sequence shown here is derived from an EMBL/GenBank/DDBJ whole genome shotgun (WGS) entry which is preliminary data.</text>
</comment>
<organism evidence="2 3">
    <name type="scientific">Acacia crassicarpa</name>
    <name type="common">northern wattle</name>
    <dbReference type="NCBI Taxonomy" id="499986"/>
    <lineage>
        <taxon>Eukaryota</taxon>
        <taxon>Viridiplantae</taxon>
        <taxon>Streptophyta</taxon>
        <taxon>Embryophyta</taxon>
        <taxon>Tracheophyta</taxon>
        <taxon>Spermatophyta</taxon>
        <taxon>Magnoliopsida</taxon>
        <taxon>eudicotyledons</taxon>
        <taxon>Gunneridae</taxon>
        <taxon>Pentapetalae</taxon>
        <taxon>rosids</taxon>
        <taxon>fabids</taxon>
        <taxon>Fabales</taxon>
        <taxon>Fabaceae</taxon>
        <taxon>Caesalpinioideae</taxon>
        <taxon>mimosoid clade</taxon>
        <taxon>Acacieae</taxon>
        <taxon>Acacia</taxon>
    </lineage>
</organism>
<dbReference type="PANTHER" id="PTHR34788">
    <property type="entry name" value="F15I1.22"/>
    <property type="match status" value="1"/>
</dbReference>
<sequence length="130" mass="15098">MAHYPEDGDDDQKKKTTSPSTVWRWHKPRHGFALRRRRVKTQRLGGKKPRQRMAAALVGMFRKMKVKLKECYRNVVKDMAEAGAGVEMFHQRLLMETSLAVPIGITFSSGTLYPSRFGLDHHRQPQKLYM</sequence>
<reference evidence="2" key="1">
    <citation type="submission" date="2023-10" db="EMBL/GenBank/DDBJ databases">
        <title>Chromosome-level genome of the transformable northern wattle, Acacia crassicarpa.</title>
        <authorList>
            <person name="Massaro I."/>
            <person name="Sinha N.R."/>
            <person name="Poethig S."/>
            <person name="Leichty A.R."/>
        </authorList>
    </citation>
    <scope>NUCLEOTIDE SEQUENCE</scope>
    <source>
        <strain evidence="2">Acra3RX</strain>
        <tissue evidence="2">Leaf</tissue>
    </source>
</reference>
<accession>A0AAE1K6W6</accession>
<feature type="region of interest" description="Disordered" evidence="1">
    <location>
        <begin position="1"/>
        <end position="22"/>
    </location>
</feature>
<dbReference type="PANTHER" id="PTHR34788:SF4">
    <property type="entry name" value="F15I1.22"/>
    <property type="match status" value="1"/>
</dbReference>
<dbReference type="AlphaFoldDB" id="A0AAE1K6W6"/>
<proteinExistence type="predicted"/>
<feature type="compositionally biased region" description="Basic and acidic residues" evidence="1">
    <location>
        <begin position="1"/>
        <end position="14"/>
    </location>
</feature>